<evidence type="ECO:0000256" key="1">
    <source>
        <dbReference type="SAM" id="SignalP"/>
    </source>
</evidence>
<gene>
    <name evidence="3" type="ORF">ACFS7Z_17635</name>
</gene>
<dbReference type="Pfam" id="PF19573">
    <property type="entry name" value="DUF6089"/>
    <property type="match status" value="1"/>
</dbReference>
<dbReference type="EMBL" id="JBHUOX010000014">
    <property type="protein sequence ID" value="MFD3002197.1"/>
    <property type="molecule type" value="Genomic_DNA"/>
</dbReference>
<evidence type="ECO:0000313" key="3">
    <source>
        <dbReference type="EMBL" id="MFD3002197.1"/>
    </source>
</evidence>
<protein>
    <submittedName>
        <fullName evidence="3">DUF6089 family protein</fullName>
    </submittedName>
</protein>
<feature type="chain" id="PRO_5045852032" evidence="1">
    <location>
        <begin position="24"/>
        <end position="265"/>
    </location>
</feature>
<comment type="caution">
    <text evidence="3">The sequence shown here is derived from an EMBL/GenBank/DDBJ whole genome shotgun (WGS) entry which is preliminary data.</text>
</comment>
<dbReference type="Gene3D" id="2.40.160.20">
    <property type="match status" value="1"/>
</dbReference>
<dbReference type="RefSeq" id="WP_377487394.1">
    <property type="nucleotide sequence ID" value="NZ_JBHUOX010000014.1"/>
</dbReference>
<proteinExistence type="predicted"/>
<keyword evidence="4" id="KW-1185">Reference proteome</keyword>
<accession>A0ABW6BZ71</accession>
<evidence type="ECO:0000313" key="4">
    <source>
        <dbReference type="Proteomes" id="UP001597641"/>
    </source>
</evidence>
<keyword evidence="1" id="KW-0732">Signal</keyword>
<sequence length="265" mass="30190">MALQNFKCALLICFILQIGSAFFGYASYAQTKEPVTTSELGIGIGGANYKGEISPNYRFLNNQPALTVFYRRDMSNAITLRGGLTGSHRIVDDNTFSDEAYADDRPYHAWRQTELRLSLLELSAVMEYNFLDYYDPKQKPRISPYLFIGVAGLLYNVKLYSDEHTKGRSDTGNSLNKQFNTKIGVSVPFGLGIKYALSKHWNLGLEFGARKMFTDRFDALSKDDPIYLANPHDNDWYYYNGISISYTFYRNNCPPIYKKNPGLLD</sequence>
<organism evidence="3 4">
    <name type="scientific">Pontibacter toksunensis</name>
    <dbReference type="NCBI Taxonomy" id="1332631"/>
    <lineage>
        <taxon>Bacteria</taxon>
        <taxon>Pseudomonadati</taxon>
        <taxon>Bacteroidota</taxon>
        <taxon>Cytophagia</taxon>
        <taxon>Cytophagales</taxon>
        <taxon>Hymenobacteraceae</taxon>
        <taxon>Pontibacter</taxon>
    </lineage>
</organism>
<evidence type="ECO:0000259" key="2">
    <source>
        <dbReference type="Pfam" id="PF19573"/>
    </source>
</evidence>
<dbReference type="Proteomes" id="UP001597641">
    <property type="component" value="Unassembled WGS sequence"/>
</dbReference>
<feature type="domain" description="DUF6089" evidence="2">
    <location>
        <begin position="37"/>
        <end position="253"/>
    </location>
</feature>
<name>A0ABW6BZ71_9BACT</name>
<reference evidence="4" key="1">
    <citation type="journal article" date="2019" name="Int. J. Syst. Evol. Microbiol.">
        <title>The Global Catalogue of Microorganisms (GCM) 10K type strain sequencing project: providing services to taxonomists for standard genome sequencing and annotation.</title>
        <authorList>
            <consortium name="The Broad Institute Genomics Platform"/>
            <consortium name="The Broad Institute Genome Sequencing Center for Infectious Disease"/>
            <person name="Wu L."/>
            <person name="Ma J."/>
        </authorList>
    </citation>
    <scope>NUCLEOTIDE SEQUENCE [LARGE SCALE GENOMIC DNA]</scope>
    <source>
        <strain evidence="4">KCTC 23984</strain>
    </source>
</reference>
<dbReference type="InterPro" id="IPR045743">
    <property type="entry name" value="DUF6089"/>
</dbReference>
<dbReference type="InterPro" id="IPR011250">
    <property type="entry name" value="OMP/PagP_B-barrel"/>
</dbReference>
<dbReference type="SUPFAM" id="SSF56925">
    <property type="entry name" value="OMPA-like"/>
    <property type="match status" value="1"/>
</dbReference>
<feature type="signal peptide" evidence="1">
    <location>
        <begin position="1"/>
        <end position="23"/>
    </location>
</feature>